<protein>
    <submittedName>
        <fullName evidence="1">Uncharacterized protein</fullName>
    </submittedName>
</protein>
<dbReference type="GO" id="GO:0003677">
    <property type="term" value="F:DNA binding"/>
    <property type="evidence" value="ECO:0007669"/>
    <property type="project" value="InterPro"/>
</dbReference>
<reference evidence="2" key="1">
    <citation type="submission" date="2016-11" db="EMBL/GenBank/DDBJ databases">
        <authorList>
            <person name="Jaros S."/>
            <person name="Januszkiewicz K."/>
            <person name="Wedrychowicz H."/>
        </authorList>
    </citation>
    <scope>NUCLEOTIDE SEQUENCE [LARGE SCALE GENOMIC DNA]</scope>
    <source>
        <strain evidence="2">DSM 4029</strain>
    </source>
</reference>
<gene>
    <name evidence="1" type="ORF">SAMN05444424_1318</name>
</gene>
<organism evidence="1 2">
    <name type="scientific">Bittarella massiliensis</name>
    <name type="common">ex Durand et al. 2017</name>
    <dbReference type="NCBI Taxonomy" id="1720313"/>
    <lineage>
        <taxon>Bacteria</taxon>
        <taxon>Bacillati</taxon>
        <taxon>Bacillota</taxon>
        <taxon>Clostridia</taxon>
        <taxon>Eubacteriales</taxon>
        <taxon>Oscillospiraceae</taxon>
        <taxon>Bittarella (ex Durand et al. 2017)</taxon>
    </lineage>
</organism>
<dbReference type="Proteomes" id="UP000184089">
    <property type="component" value="Unassembled WGS sequence"/>
</dbReference>
<evidence type="ECO:0000313" key="2">
    <source>
        <dbReference type="Proteomes" id="UP000184089"/>
    </source>
</evidence>
<accession>A0AAQ1MCZ9</accession>
<dbReference type="InterPro" id="IPR008921">
    <property type="entry name" value="DNA_pol3_clamp-load_cplx_C"/>
</dbReference>
<proteinExistence type="predicted"/>
<comment type="caution">
    <text evidence="1">The sequence shown here is derived from an EMBL/GenBank/DDBJ whole genome shotgun (WGS) entry which is preliminary data.</text>
</comment>
<dbReference type="Gene3D" id="1.20.272.10">
    <property type="match status" value="2"/>
</dbReference>
<dbReference type="GO" id="GO:0006260">
    <property type="term" value="P:DNA replication"/>
    <property type="evidence" value="ECO:0007669"/>
    <property type="project" value="InterPro"/>
</dbReference>
<dbReference type="SUPFAM" id="SSF48019">
    <property type="entry name" value="post-AAA+ oligomerization domain-like"/>
    <property type="match status" value="2"/>
</dbReference>
<sequence length="337" mass="37905">MPVKAYDMLAHTLTRAGIPGPKALQALRHYVVAGEVDRACDVAFDMYRTSEDWEGRIWDELMQIALQEVGLADPYAVEQVHSLRKIKETTEIYNPAGGGMHCLCFVQAIRYLCACGRDDSLEAVTREIRGALDGGAQPVIPDFCYDHHTRLGVEWGRTPLDFLDPDGGSKVVPALEGVAEPYIARLREILTPEYGHGEKFKAPGYIAWEHFNARSGVSADLILAAFQKCIRRAMEREALMVACDGFLSGRDFENYFFNRMVIMSIEDIGMGDPNCHRLMAAYRDSRTYFPDDPDTRLMYLLQGVRYLCSCKKERATELIKGIMVKEFAAGKVPEMPE</sequence>
<name>A0AAQ1MCZ9_9FIRM</name>
<dbReference type="RefSeq" id="WP_021660598.1">
    <property type="nucleotide sequence ID" value="NZ_FQVY01000002.1"/>
</dbReference>
<dbReference type="EMBL" id="FQVY01000002">
    <property type="protein sequence ID" value="SHG05935.1"/>
    <property type="molecule type" value="Genomic_DNA"/>
</dbReference>
<evidence type="ECO:0000313" key="1">
    <source>
        <dbReference type="EMBL" id="SHG05935.1"/>
    </source>
</evidence>
<dbReference type="AlphaFoldDB" id="A0AAQ1MCZ9"/>